<dbReference type="AlphaFoldDB" id="A0AAN7ICK6"/>
<dbReference type="EMBL" id="JAXUIC010000011">
    <property type="protein sequence ID" value="KAK4565116.1"/>
    <property type="molecule type" value="Genomic_DNA"/>
</dbReference>
<evidence type="ECO:0000313" key="2">
    <source>
        <dbReference type="EMBL" id="KAK4565116.1"/>
    </source>
</evidence>
<sequence length="120" mass="13446">MIQQPKGFLGPRNARFRGSFNGICALVLLFFFFYNRRDFLTRRGWNSHNLSLPDWGGGADSFEVVSRRRISEVNVSSLNYTSGVVNGSATDDLAVRDPKLCAGLSEQETGKSFFDDPLMM</sequence>
<protein>
    <submittedName>
        <fullName evidence="2">Uncharacterized protein</fullName>
    </submittedName>
</protein>
<keyword evidence="1" id="KW-1133">Transmembrane helix</keyword>
<feature type="transmembrane region" description="Helical" evidence="1">
    <location>
        <begin position="16"/>
        <end position="34"/>
    </location>
</feature>
<keyword evidence="3" id="KW-1185">Reference proteome</keyword>
<dbReference type="Proteomes" id="UP001324115">
    <property type="component" value="Unassembled WGS sequence"/>
</dbReference>
<keyword evidence="1" id="KW-0472">Membrane</keyword>
<comment type="caution">
    <text evidence="2">The sequence shown here is derived from an EMBL/GenBank/DDBJ whole genome shotgun (WGS) entry which is preliminary data.</text>
</comment>
<gene>
    <name evidence="2" type="ORF">RGQ29_006967</name>
</gene>
<proteinExistence type="predicted"/>
<keyword evidence="1" id="KW-0812">Transmembrane</keyword>
<accession>A0AAN7ICK6</accession>
<name>A0AAN7ICK6_QUERU</name>
<organism evidence="2 3">
    <name type="scientific">Quercus rubra</name>
    <name type="common">Northern red oak</name>
    <name type="synonym">Quercus borealis</name>
    <dbReference type="NCBI Taxonomy" id="3512"/>
    <lineage>
        <taxon>Eukaryota</taxon>
        <taxon>Viridiplantae</taxon>
        <taxon>Streptophyta</taxon>
        <taxon>Embryophyta</taxon>
        <taxon>Tracheophyta</taxon>
        <taxon>Spermatophyta</taxon>
        <taxon>Magnoliopsida</taxon>
        <taxon>eudicotyledons</taxon>
        <taxon>Gunneridae</taxon>
        <taxon>Pentapetalae</taxon>
        <taxon>rosids</taxon>
        <taxon>fabids</taxon>
        <taxon>Fagales</taxon>
        <taxon>Fagaceae</taxon>
        <taxon>Quercus</taxon>
    </lineage>
</organism>
<reference evidence="2 3" key="1">
    <citation type="journal article" date="2023" name="G3 (Bethesda)">
        <title>A haplotype-resolved chromosome-scale genome for Quercus rubra L. provides insights into the genetics of adaptive traits for red oak species.</title>
        <authorList>
            <person name="Kapoor B."/>
            <person name="Jenkins J."/>
            <person name="Schmutz J."/>
            <person name="Zhebentyayeva T."/>
            <person name="Kuelheim C."/>
            <person name="Coggeshall M."/>
            <person name="Heim C."/>
            <person name="Lasky J.R."/>
            <person name="Leites L."/>
            <person name="Islam-Faridi N."/>
            <person name="Romero-Severson J."/>
            <person name="DeLeo V.L."/>
            <person name="Lucas S.M."/>
            <person name="Lazic D."/>
            <person name="Gailing O."/>
            <person name="Carlson J."/>
            <person name="Staton M."/>
        </authorList>
    </citation>
    <scope>NUCLEOTIDE SEQUENCE [LARGE SCALE GENOMIC DNA]</scope>
    <source>
        <strain evidence="2">Pseudo-F2</strain>
    </source>
</reference>
<evidence type="ECO:0000313" key="3">
    <source>
        <dbReference type="Proteomes" id="UP001324115"/>
    </source>
</evidence>
<evidence type="ECO:0000256" key="1">
    <source>
        <dbReference type="SAM" id="Phobius"/>
    </source>
</evidence>